<dbReference type="RefSeq" id="WP_014034495.1">
    <property type="nucleotide sequence ID" value="NC_015945.1"/>
</dbReference>
<evidence type="ECO:0000313" key="1">
    <source>
        <dbReference type="EMBL" id="AEM72216.1"/>
    </source>
</evidence>
<dbReference type="EMBL" id="CP002999">
    <property type="protein sequence ID" value="AEM72216.1"/>
    <property type="molecule type" value="Genomic_DNA"/>
</dbReference>
<dbReference type="eggNOG" id="COG4932">
    <property type="taxonomic scope" value="Bacteria"/>
</dbReference>
<proteinExistence type="predicted"/>
<keyword evidence="2" id="KW-1185">Reference proteome</keyword>
<dbReference type="OrthoDB" id="599464at2"/>
<dbReference type="Proteomes" id="UP000008908">
    <property type="component" value="Chromosome"/>
</dbReference>
<dbReference type="HOGENOM" id="CLU_787126_0_0_10"/>
<dbReference type="AlphaFoldDB" id="G2PLU7"/>
<evidence type="ECO:0000313" key="2">
    <source>
        <dbReference type="Proteomes" id="UP000008908"/>
    </source>
</evidence>
<reference evidence="2" key="1">
    <citation type="submission" date="2011-08" db="EMBL/GenBank/DDBJ databases">
        <title>The complete genome of Muricauda ruestringensis DSM 13258.</title>
        <authorList>
            <person name="Lucas S."/>
            <person name="Han J."/>
            <person name="Lapidus A."/>
            <person name="Bruce D."/>
            <person name="Goodwin L."/>
            <person name="Pitluck S."/>
            <person name="Peters L."/>
            <person name="Kyrpides N."/>
            <person name="Mavromatis K."/>
            <person name="Ivanova N."/>
            <person name="Ovchinnikova G."/>
            <person name="Teshima H."/>
            <person name="Detter J.C."/>
            <person name="Tapia R."/>
            <person name="Han C."/>
            <person name="Land M."/>
            <person name="Hauser L."/>
            <person name="Markowitz V."/>
            <person name="Cheng J.-F."/>
            <person name="Hugenholtz P."/>
            <person name="Woyke T."/>
            <person name="Wu D."/>
            <person name="Spring S."/>
            <person name="Schroeder M."/>
            <person name="Brambilla E."/>
            <person name="Klenk H.-P."/>
            <person name="Eisen J.A."/>
        </authorList>
    </citation>
    <scope>NUCLEOTIDE SEQUENCE [LARGE SCALE GENOMIC DNA]</scope>
    <source>
        <strain evidence="2">DSM 13258 / LMG 19739 / B1</strain>
    </source>
</reference>
<accession>G2PLU7</accession>
<reference evidence="1 2" key="2">
    <citation type="journal article" date="2012" name="Stand. Genomic Sci.">
        <title>Complete genome sequence of the facultatively anaerobic, appendaged bacterium Muricauda ruestringensis type strain (B1(T)).</title>
        <authorList>
            <person name="Huntemann M."/>
            <person name="Teshima H."/>
            <person name="Lapidus A."/>
            <person name="Nolan M."/>
            <person name="Lucas S."/>
            <person name="Hammon N."/>
            <person name="Deshpande S."/>
            <person name="Cheng J.F."/>
            <person name="Tapia R."/>
            <person name="Goodwin L.A."/>
            <person name="Pitluck S."/>
            <person name="Liolios K."/>
            <person name="Pagani I."/>
            <person name="Ivanova N."/>
            <person name="Mavromatis K."/>
            <person name="Mikhailova N."/>
            <person name="Pati A."/>
            <person name="Chen A."/>
            <person name="Palaniappan K."/>
            <person name="Land M."/>
            <person name="Hauser L."/>
            <person name="Pan C."/>
            <person name="Brambilla E.M."/>
            <person name="Rohde M."/>
            <person name="Spring S."/>
            <person name="Goker M."/>
            <person name="Detter J.C."/>
            <person name="Bristow J."/>
            <person name="Eisen J.A."/>
            <person name="Markowitz V."/>
            <person name="Hugenholtz P."/>
            <person name="Kyrpides N.C."/>
            <person name="Klenk H.P."/>
            <person name="Woyke T."/>
        </authorList>
    </citation>
    <scope>NUCLEOTIDE SEQUENCE [LARGE SCALE GENOMIC DNA]</scope>
    <source>
        <strain evidence="2">DSM 13258 / LMG 19739 / B1</strain>
    </source>
</reference>
<dbReference type="KEGG" id="mrs:Murru_3196"/>
<name>G2PLU7_ALLRU</name>
<dbReference type="PROSITE" id="PS51257">
    <property type="entry name" value="PROKAR_LIPOPROTEIN"/>
    <property type="match status" value="1"/>
</dbReference>
<gene>
    <name evidence="1" type="ordered locus">Murru_3196</name>
</gene>
<protein>
    <submittedName>
        <fullName evidence="1">Uncharacterized protein</fullName>
    </submittedName>
</protein>
<dbReference type="STRING" id="886377.Murru_3196"/>
<organism evidence="1 2">
    <name type="scientific">Allomuricauda ruestringensis (strain DSM 13258 / CIP 107369 / LMG 19739 / B1)</name>
    <name type="common">Muricauda ruestringensis</name>
    <dbReference type="NCBI Taxonomy" id="886377"/>
    <lineage>
        <taxon>Bacteria</taxon>
        <taxon>Pseudomonadati</taxon>
        <taxon>Bacteroidota</taxon>
        <taxon>Flavobacteriia</taxon>
        <taxon>Flavobacteriales</taxon>
        <taxon>Flavobacteriaceae</taxon>
        <taxon>Flagellimonas</taxon>
    </lineage>
</organism>
<sequence length="352" mass="37742">MKRFRTFSCLSCLGIMIFITGCEIEEVGNADELSATGLVTETSCDAIIDFNNIDAGTIVDEISSGNGISGVTISGVVSVYGENLNPARPDENHAMIFDTDNPTGGDEDLVVPDTDHQEVLIISEDLDSGDPDDDDIPGGTFTFDFSGFGPGHVAIGSFTTIDNEEAGEFKAYDGDGVMVASGPVAEISDNTEQTIMVNAANIVTLVVTLNGSGALDNFCINVTEEDSGCTYTQGFWKNEKKGAFPDPYNRSDVFFLSEMTWQKVLKTSPKGNAYFQAAHQYIAAVLNGANGASYPDEVEDAIELGTTLFDTYTPAEIADLKGNDELRAQFRMVNDVLDDYNNGRIGPGHCDD</sequence>
<dbReference type="eggNOG" id="COG5624">
    <property type="taxonomic scope" value="Bacteria"/>
</dbReference>